<comment type="function">
    <text evidence="8">Transfers the 4'-phosphopantetheine moiety from coenzyme A to a Ser of acyl-carrier-protein.</text>
</comment>
<dbReference type="InterPro" id="IPR002582">
    <property type="entry name" value="ACPS"/>
</dbReference>
<dbReference type="HOGENOM" id="CLU_089696_0_2_6"/>
<dbReference type="InterPro" id="IPR037143">
    <property type="entry name" value="4-PPantetheinyl_Trfase_dom_sf"/>
</dbReference>
<comment type="subcellular location">
    <subcellularLocation>
        <location evidence="8">Cytoplasm</location>
    </subcellularLocation>
</comment>
<keyword evidence="3 8" id="KW-0479">Metal-binding</keyword>
<dbReference type="NCBIfam" id="TIGR00556">
    <property type="entry name" value="pantethn_trn"/>
    <property type="match status" value="1"/>
</dbReference>
<dbReference type="EC" id="2.7.8.7" evidence="8"/>
<sequence length="122" mass="13514">MGIGVDIIEIKKISIAIERSGQSLINRILTANEIETIGELSKSHERIAGFWAAKEAAVKAIGTGFRLGILFHDIEIHHDNYGAPFYIFKGRLLKLLNEKNISKTSISISHCSKYAIAMAIFD</sequence>
<dbReference type="RefSeq" id="WP_008911788.1">
    <property type="nucleotide sequence ID" value="NZ_KB233222.1"/>
</dbReference>
<dbReference type="GO" id="GO:0006633">
    <property type="term" value="P:fatty acid biosynthetic process"/>
    <property type="evidence" value="ECO:0007669"/>
    <property type="project" value="UniProtKB-UniRule"/>
</dbReference>
<comment type="catalytic activity">
    <reaction evidence="8">
        <text>apo-[ACP] + CoA = holo-[ACP] + adenosine 3',5'-bisphosphate + H(+)</text>
        <dbReference type="Rhea" id="RHEA:12068"/>
        <dbReference type="Rhea" id="RHEA-COMP:9685"/>
        <dbReference type="Rhea" id="RHEA-COMP:9690"/>
        <dbReference type="ChEBI" id="CHEBI:15378"/>
        <dbReference type="ChEBI" id="CHEBI:29999"/>
        <dbReference type="ChEBI" id="CHEBI:57287"/>
        <dbReference type="ChEBI" id="CHEBI:58343"/>
        <dbReference type="ChEBI" id="CHEBI:64479"/>
        <dbReference type="EC" id="2.7.8.7"/>
    </reaction>
</comment>
<keyword evidence="2 8" id="KW-0808">Transferase</keyword>
<feature type="binding site" evidence="8">
    <location>
        <position position="55"/>
    </location>
    <ligand>
        <name>Mg(2+)</name>
        <dbReference type="ChEBI" id="CHEBI:18420"/>
    </ligand>
</feature>
<evidence type="ECO:0000256" key="5">
    <source>
        <dbReference type="ARBA" id="ARBA00022842"/>
    </source>
</evidence>
<keyword evidence="6 8" id="KW-0443">Lipid metabolism</keyword>
<name>K8WN49_9GAMM</name>
<comment type="caution">
    <text evidence="10">The sequence shown here is derived from an EMBL/GenBank/DDBJ whole genome shotgun (WGS) entry which is preliminary data.</text>
</comment>
<comment type="cofactor">
    <cofactor evidence="8">
        <name>Mg(2+)</name>
        <dbReference type="ChEBI" id="CHEBI:18420"/>
    </cofactor>
</comment>
<keyword evidence="4 8" id="KW-0276">Fatty acid metabolism</keyword>
<feature type="binding site" evidence="8">
    <location>
        <position position="6"/>
    </location>
    <ligand>
        <name>Mg(2+)</name>
        <dbReference type="ChEBI" id="CHEBI:18420"/>
    </ligand>
</feature>
<dbReference type="NCBIfam" id="TIGR00516">
    <property type="entry name" value="acpS"/>
    <property type="match status" value="1"/>
</dbReference>
<dbReference type="eggNOG" id="COG0736">
    <property type="taxonomic scope" value="Bacteria"/>
</dbReference>
<dbReference type="PATRIC" id="fig|1141662.3.peg.1793"/>
<evidence type="ECO:0000256" key="8">
    <source>
        <dbReference type="HAMAP-Rule" id="MF_00101"/>
    </source>
</evidence>
<keyword evidence="5 8" id="KW-0460">Magnesium</keyword>
<evidence type="ECO:0000256" key="7">
    <source>
        <dbReference type="ARBA" id="ARBA00023160"/>
    </source>
</evidence>
<organism evidence="10 11">
    <name type="scientific">Providencia burhodogranariea DSM 19968</name>
    <dbReference type="NCBI Taxonomy" id="1141662"/>
    <lineage>
        <taxon>Bacteria</taxon>
        <taxon>Pseudomonadati</taxon>
        <taxon>Pseudomonadota</taxon>
        <taxon>Gammaproteobacteria</taxon>
        <taxon>Enterobacterales</taxon>
        <taxon>Morganellaceae</taxon>
        <taxon>Providencia</taxon>
    </lineage>
</organism>
<dbReference type="GO" id="GO:0000287">
    <property type="term" value="F:magnesium ion binding"/>
    <property type="evidence" value="ECO:0007669"/>
    <property type="project" value="UniProtKB-UniRule"/>
</dbReference>
<dbReference type="EMBL" id="AKKL01000022">
    <property type="protein sequence ID" value="EKT61989.1"/>
    <property type="molecule type" value="Genomic_DNA"/>
</dbReference>
<evidence type="ECO:0000313" key="10">
    <source>
        <dbReference type="EMBL" id="EKT61989.1"/>
    </source>
</evidence>
<keyword evidence="8" id="KW-0963">Cytoplasm</keyword>
<evidence type="ECO:0000256" key="3">
    <source>
        <dbReference type="ARBA" id="ARBA00022723"/>
    </source>
</evidence>
<evidence type="ECO:0000256" key="2">
    <source>
        <dbReference type="ARBA" id="ARBA00022679"/>
    </source>
</evidence>
<dbReference type="HAMAP" id="MF_00101">
    <property type="entry name" value="AcpS"/>
    <property type="match status" value="1"/>
</dbReference>
<keyword evidence="7 8" id="KW-0275">Fatty acid biosynthesis</keyword>
<feature type="domain" description="4'-phosphopantetheinyl transferase" evidence="9">
    <location>
        <begin position="2"/>
        <end position="117"/>
    </location>
</feature>
<dbReference type="InterPro" id="IPR008278">
    <property type="entry name" value="4-PPantetheinyl_Trfase_dom"/>
</dbReference>
<dbReference type="AlphaFoldDB" id="K8WN49"/>
<dbReference type="Pfam" id="PF01648">
    <property type="entry name" value="ACPS"/>
    <property type="match status" value="1"/>
</dbReference>
<protein>
    <recommendedName>
        <fullName evidence="8">Holo-[acyl-carrier-protein] synthase</fullName>
        <shortName evidence="8">Holo-ACP synthase</shortName>
        <ecNumber evidence="8">2.7.8.7</ecNumber>
    </recommendedName>
    <alternativeName>
        <fullName evidence="8">4'-phosphopantetheinyl transferase AcpS</fullName>
    </alternativeName>
</protein>
<evidence type="ECO:0000313" key="11">
    <source>
        <dbReference type="Proteomes" id="UP000009336"/>
    </source>
</evidence>
<accession>K8WN49</accession>
<evidence type="ECO:0000256" key="6">
    <source>
        <dbReference type="ARBA" id="ARBA00023098"/>
    </source>
</evidence>
<evidence type="ECO:0000256" key="1">
    <source>
        <dbReference type="ARBA" id="ARBA00022516"/>
    </source>
</evidence>
<dbReference type="Proteomes" id="UP000009336">
    <property type="component" value="Unassembled WGS sequence"/>
</dbReference>
<proteinExistence type="inferred from homology"/>
<dbReference type="SUPFAM" id="SSF56214">
    <property type="entry name" value="4'-phosphopantetheinyl transferase"/>
    <property type="match status" value="1"/>
</dbReference>
<evidence type="ECO:0000256" key="4">
    <source>
        <dbReference type="ARBA" id="ARBA00022832"/>
    </source>
</evidence>
<dbReference type="GO" id="GO:0008897">
    <property type="term" value="F:holo-[acyl-carrier-protein] synthase activity"/>
    <property type="evidence" value="ECO:0007669"/>
    <property type="project" value="UniProtKB-UniRule"/>
</dbReference>
<dbReference type="Gene3D" id="3.90.470.20">
    <property type="entry name" value="4'-phosphopantetheinyl transferase domain"/>
    <property type="match status" value="1"/>
</dbReference>
<dbReference type="STRING" id="1141662.OOA_08861"/>
<comment type="similarity">
    <text evidence="8">Belongs to the P-Pant transferase superfamily. AcpS family.</text>
</comment>
<reference evidence="10 11" key="1">
    <citation type="journal article" date="2012" name="BMC Genomics">
        <title>Comparative genomics of bacteria in the genus Providencia isolated from wild Drosophila melanogaster.</title>
        <authorList>
            <person name="Galac M.R."/>
            <person name="Lazzaro B.P."/>
        </authorList>
    </citation>
    <scope>NUCLEOTIDE SEQUENCE [LARGE SCALE GENOMIC DNA]</scope>
    <source>
        <strain evidence="10 11">DSM 19968</strain>
    </source>
</reference>
<dbReference type="OrthoDB" id="517356at2"/>
<gene>
    <name evidence="8" type="primary">acpS</name>
    <name evidence="10" type="ORF">OOA_08861</name>
</gene>
<keyword evidence="11" id="KW-1185">Reference proteome</keyword>
<dbReference type="InterPro" id="IPR004568">
    <property type="entry name" value="Ppantetheine-prot_Trfase_dom"/>
</dbReference>
<evidence type="ECO:0000259" key="9">
    <source>
        <dbReference type="Pfam" id="PF01648"/>
    </source>
</evidence>
<dbReference type="GO" id="GO:0005737">
    <property type="term" value="C:cytoplasm"/>
    <property type="evidence" value="ECO:0007669"/>
    <property type="project" value="UniProtKB-SubCell"/>
</dbReference>
<keyword evidence="1 8" id="KW-0444">Lipid biosynthesis</keyword>